<gene>
    <name evidence="1" type="ORF">E6K81_11905</name>
</gene>
<name>A0A538U4C4_UNCEI</name>
<dbReference type="EMBL" id="VBPB01000207">
    <property type="protein sequence ID" value="TMQ70744.1"/>
    <property type="molecule type" value="Genomic_DNA"/>
</dbReference>
<organism evidence="1 2">
    <name type="scientific">Eiseniibacteriota bacterium</name>
    <dbReference type="NCBI Taxonomy" id="2212470"/>
    <lineage>
        <taxon>Bacteria</taxon>
        <taxon>Candidatus Eiseniibacteriota</taxon>
    </lineage>
</organism>
<accession>A0A538U4C4</accession>
<proteinExistence type="predicted"/>
<sequence>MGLLVLVLAVAGLGLLAEAGAFGGAWLLHGHGLFDDEIHWLTTCQPLMPWEPGVARLIAQRDRDRVERALYSDRLDRAVHMLQEARARLRTTGQPMSQELTALGIETFRRAADRLIKHGRLSEAADWEDSMFVLAVRAPEPHQRYAALAGFMEGLDDRVRDGKPCEALARVQWAKRGLGGAVPGMAENVEEDLAHQCAQQRAERAR</sequence>
<reference evidence="1 2" key="1">
    <citation type="journal article" date="2019" name="Nat. Microbiol.">
        <title>Mediterranean grassland soil C-N compound turnover is dependent on rainfall and depth, and is mediated by genomically divergent microorganisms.</title>
        <authorList>
            <person name="Diamond S."/>
            <person name="Andeer P.F."/>
            <person name="Li Z."/>
            <person name="Crits-Christoph A."/>
            <person name="Burstein D."/>
            <person name="Anantharaman K."/>
            <person name="Lane K.R."/>
            <person name="Thomas B.C."/>
            <person name="Pan C."/>
            <person name="Northen T.R."/>
            <person name="Banfield J.F."/>
        </authorList>
    </citation>
    <scope>NUCLEOTIDE SEQUENCE [LARGE SCALE GENOMIC DNA]</scope>
    <source>
        <strain evidence="1">WS_11</strain>
    </source>
</reference>
<dbReference type="AlphaFoldDB" id="A0A538U4C4"/>
<comment type="caution">
    <text evidence="1">The sequence shown here is derived from an EMBL/GenBank/DDBJ whole genome shotgun (WGS) entry which is preliminary data.</text>
</comment>
<evidence type="ECO:0000313" key="2">
    <source>
        <dbReference type="Proteomes" id="UP000319771"/>
    </source>
</evidence>
<dbReference type="Proteomes" id="UP000319771">
    <property type="component" value="Unassembled WGS sequence"/>
</dbReference>
<protein>
    <submittedName>
        <fullName evidence="1">Uncharacterized protein</fullName>
    </submittedName>
</protein>
<evidence type="ECO:0000313" key="1">
    <source>
        <dbReference type="EMBL" id="TMQ70744.1"/>
    </source>
</evidence>